<dbReference type="GO" id="GO:0010041">
    <property type="term" value="P:response to iron(III) ion"/>
    <property type="evidence" value="ECO:0007669"/>
    <property type="project" value="TreeGrafter"/>
</dbReference>
<dbReference type="PANTHER" id="PTHR33908:SF3">
    <property type="entry name" value="UNDECAPRENYL PHOSPHATE-ALPHA-4-AMINO-4-DEOXY-L-ARABINOSE ARABINOSYL TRANSFERASE"/>
    <property type="match status" value="1"/>
</dbReference>
<dbReference type="EMBL" id="VFPH01000001">
    <property type="protein sequence ID" value="TQM43253.1"/>
    <property type="molecule type" value="Genomic_DNA"/>
</dbReference>
<feature type="transmembrane region" description="Helical" evidence="9">
    <location>
        <begin position="466"/>
        <end position="485"/>
    </location>
</feature>
<evidence type="ECO:0000256" key="9">
    <source>
        <dbReference type="SAM" id="Phobius"/>
    </source>
</evidence>
<keyword evidence="7 9" id="KW-0472">Membrane</keyword>
<dbReference type="InterPro" id="IPR038731">
    <property type="entry name" value="RgtA/B/C-like"/>
</dbReference>
<evidence type="ECO:0000256" key="7">
    <source>
        <dbReference type="ARBA" id="ARBA00023136"/>
    </source>
</evidence>
<dbReference type="GO" id="GO:0005886">
    <property type="term" value="C:plasma membrane"/>
    <property type="evidence" value="ECO:0007669"/>
    <property type="project" value="UniProtKB-SubCell"/>
</dbReference>
<feature type="transmembrane region" description="Helical" evidence="9">
    <location>
        <begin position="181"/>
        <end position="197"/>
    </location>
</feature>
<keyword evidence="2" id="KW-1003">Cell membrane</keyword>
<protein>
    <submittedName>
        <fullName evidence="12">4-amino-4-deoxy-L-arabinose transferase-like glycosyltransferase</fullName>
    </submittedName>
</protein>
<keyword evidence="6 9" id="KW-1133">Transmembrane helix</keyword>
<dbReference type="Pfam" id="PF13231">
    <property type="entry name" value="PMT_2"/>
    <property type="match status" value="1"/>
</dbReference>
<dbReference type="GO" id="GO:0009103">
    <property type="term" value="P:lipopolysaccharide biosynthetic process"/>
    <property type="evidence" value="ECO:0007669"/>
    <property type="project" value="UniProtKB-ARBA"/>
</dbReference>
<feature type="transmembrane region" description="Helical" evidence="9">
    <location>
        <begin position="157"/>
        <end position="174"/>
    </location>
</feature>
<feature type="compositionally biased region" description="Gly residues" evidence="8">
    <location>
        <begin position="505"/>
        <end position="522"/>
    </location>
</feature>
<feature type="transmembrane region" description="Helical" evidence="9">
    <location>
        <begin position="329"/>
        <end position="346"/>
    </location>
</feature>
<dbReference type="AlphaFoldDB" id="A0A543GB01"/>
<evidence type="ECO:0000256" key="1">
    <source>
        <dbReference type="ARBA" id="ARBA00004651"/>
    </source>
</evidence>
<evidence type="ECO:0000256" key="2">
    <source>
        <dbReference type="ARBA" id="ARBA00022475"/>
    </source>
</evidence>
<feature type="transmembrane region" description="Helical" evidence="9">
    <location>
        <begin position="131"/>
        <end position="151"/>
    </location>
</feature>
<evidence type="ECO:0000256" key="6">
    <source>
        <dbReference type="ARBA" id="ARBA00022989"/>
    </source>
</evidence>
<proteinExistence type="predicted"/>
<feature type="region of interest" description="Disordered" evidence="8">
    <location>
        <begin position="495"/>
        <end position="548"/>
    </location>
</feature>
<comment type="subcellular location">
    <subcellularLocation>
        <location evidence="1">Cell membrane</location>
        <topology evidence="1">Multi-pass membrane protein</topology>
    </subcellularLocation>
</comment>
<comment type="caution">
    <text evidence="12">The sequence shown here is derived from an EMBL/GenBank/DDBJ whole genome shotgun (WGS) entry which is preliminary data.</text>
</comment>
<dbReference type="Proteomes" id="UP000319818">
    <property type="component" value="Unassembled WGS sequence"/>
</dbReference>
<feature type="transmembrane region" description="Helical" evidence="9">
    <location>
        <begin position="383"/>
        <end position="405"/>
    </location>
</feature>
<feature type="transmembrane region" description="Helical" evidence="9">
    <location>
        <begin position="103"/>
        <end position="124"/>
    </location>
</feature>
<feature type="transmembrane region" description="Helical" evidence="9">
    <location>
        <begin position="417"/>
        <end position="435"/>
    </location>
</feature>
<organism evidence="12 13">
    <name type="scientific">Pseudonocardia cypriaca</name>
    <dbReference type="NCBI Taxonomy" id="882449"/>
    <lineage>
        <taxon>Bacteria</taxon>
        <taxon>Bacillati</taxon>
        <taxon>Actinomycetota</taxon>
        <taxon>Actinomycetes</taxon>
        <taxon>Pseudonocardiales</taxon>
        <taxon>Pseudonocardiaceae</taxon>
        <taxon>Pseudonocardia</taxon>
    </lineage>
</organism>
<dbReference type="RefSeq" id="WP_142096531.1">
    <property type="nucleotide sequence ID" value="NZ_VFPH01000001.1"/>
</dbReference>
<name>A0A543GB01_9PSEU</name>
<accession>A0A543GB01</accession>
<dbReference type="Pfam" id="PF24878">
    <property type="entry name" value="YkcB_C"/>
    <property type="match status" value="1"/>
</dbReference>
<reference evidence="12 13" key="1">
    <citation type="submission" date="2019-06" db="EMBL/GenBank/DDBJ databases">
        <title>Sequencing the genomes of 1000 actinobacteria strains.</title>
        <authorList>
            <person name="Klenk H.-P."/>
        </authorList>
    </citation>
    <scope>NUCLEOTIDE SEQUENCE [LARGE SCALE GENOMIC DNA]</scope>
    <source>
        <strain evidence="12 13">DSM 45511</strain>
    </source>
</reference>
<evidence type="ECO:0000313" key="12">
    <source>
        <dbReference type="EMBL" id="TQM43253.1"/>
    </source>
</evidence>
<evidence type="ECO:0000256" key="3">
    <source>
        <dbReference type="ARBA" id="ARBA00022676"/>
    </source>
</evidence>
<keyword evidence="5 9" id="KW-0812">Transmembrane</keyword>
<dbReference type="GO" id="GO:0016763">
    <property type="term" value="F:pentosyltransferase activity"/>
    <property type="evidence" value="ECO:0007669"/>
    <property type="project" value="TreeGrafter"/>
</dbReference>
<feature type="transmembrane region" description="Helical" evidence="9">
    <location>
        <begin position="441"/>
        <end position="459"/>
    </location>
</feature>
<evidence type="ECO:0000313" key="13">
    <source>
        <dbReference type="Proteomes" id="UP000319818"/>
    </source>
</evidence>
<feature type="transmembrane region" description="Helical" evidence="9">
    <location>
        <begin position="203"/>
        <end position="220"/>
    </location>
</feature>
<feature type="transmembrane region" description="Helical" evidence="9">
    <location>
        <begin position="26"/>
        <end position="44"/>
    </location>
</feature>
<dbReference type="OrthoDB" id="5241882at2"/>
<evidence type="ECO:0000259" key="10">
    <source>
        <dbReference type="Pfam" id="PF13231"/>
    </source>
</evidence>
<feature type="transmembrane region" description="Helical" evidence="9">
    <location>
        <begin position="227"/>
        <end position="247"/>
    </location>
</feature>
<evidence type="ECO:0000259" key="11">
    <source>
        <dbReference type="Pfam" id="PF24878"/>
    </source>
</evidence>
<feature type="domain" description="Putative mannosyltransferase YkcA/B-like C-terminal" evidence="11">
    <location>
        <begin position="558"/>
        <end position="637"/>
    </location>
</feature>
<keyword evidence="13" id="KW-1185">Reference proteome</keyword>
<feature type="transmembrane region" description="Helical" evidence="9">
    <location>
        <begin position="358"/>
        <end position="377"/>
    </location>
</feature>
<dbReference type="PANTHER" id="PTHR33908">
    <property type="entry name" value="MANNOSYLTRANSFERASE YKCB-RELATED"/>
    <property type="match status" value="1"/>
</dbReference>
<dbReference type="InterPro" id="IPR056785">
    <property type="entry name" value="YkcA/B-like_C"/>
</dbReference>
<keyword evidence="4 12" id="KW-0808">Transferase</keyword>
<keyword evidence="3" id="KW-0328">Glycosyltransferase</keyword>
<feature type="domain" description="Glycosyltransferase RgtA/B/C/D-like" evidence="10">
    <location>
        <begin position="82"/>
        <end position="238"/>
    </location>
</feature>
<gene>
    <name evidence="12" type="ORF">FB388_0597</name>
</gene>
<evidence type="ECO:0000256" key="5">
    <source>
        <dbReference type="ARBA" id="ARBA00022692"/>
    </source>
</evidence>
<sequence length="657" mass="67250">MTATLAPARPEPGAVDERPRRGRAEWIALAVLLAATAGLYLWNLGAEGWANTYYAGAVRAMTQNWTAFFFGSTDAGNTVTVDKPPASLWVMALSARVFGLSSWSMLVPQALMGVGSVALLYAAVRRVAGPAAALLGGAVFALTPIAVLMFRYNNPDALLVLLLVAAAYATVRAVEKASTRWIMIAGALIGFAFLAKMMQAFVVIPALALTYLVAAPTGYLRRIRQLLAAGLAVVVSAGWWVAIAELWPASSRPYIGGSENNSVLDLTFGYNGFGRIFGQGRGRLMEAPAGAQPPPGMEGAVIEGGGGFGGFGGAAGWTRLFGEQVGGQISWLLPAALVLLVVGLVLTRRTPRTDRMRASLLLWGGWTVVTAAVFSFAQGIFHPYYTVALAPGIAALVGIGGVELWRRRAGWPARITLAVVTAGTAAWAVVLLSRTPEFVPWLRWVVVALAAAAVLLLLVGAHRRRLAVAAALAVLLTGGAAQVAYAADTITSTHNGGNPLAGPATGSGPGGGMRFGPGAGPDGGRRDGGGSAGPVIIQGGPGGGFGPRANASDPALVALLQNAGTKWAAATTSASGSADLALASGTDVMGIGGFNGGDPAPTLQRFQELVAAGEVHYFVGGGGGPGGNSEIATWVQETFTSTTVGGATVYDLIRPVG</sequence>
<dbReference type="InterPro" id="IPR050297">
    <property type="entry name" value="LipidA_mod_glycosyltrf_83"/>
</dbReference>
<evidence type="ECO:0000256" key="8">
    <source>
        <dbReference type="SAM" id="MobiDB-lite"/>
    </source>
</evidence>
<evidence type="ECO:0000256" key="4">
    <source>
        <dbReference type="ARBA" id="ARBA00022679"/>
    </source>
</evidence>